<accession>V3ZSV0</accession>
<dbReference type="CTD" id="20240380"/>
<protein>
    <recommendedName>
        <fullName evidence="3">MULE transposase domain-containing protein</fullName>
    </recommendedName>
</protein>
<name>V3ZSV0_LOTGI</name>
<dbReference type="GeneID" id="20240380"/>
<evidence type="ECO:0000313" key="1">
    <source>
        <dbReference type="EMBL" id="ESO87422.1"/>
    </source>
</evidence>
<dbReference type="RefSeq" id="XP_009061890.1">
    <property type="nucleotide sequence ID" value="XM_009063642.1"/>
</dbReference>
<dbReference type="AlphaFoldDB" id="V3ZSV0"/>
<reference evidence="1 2" key="1">
    <citation type="journal article" date="2013" name="Nature">
        <title>Insights into bilaterian evolution from three spiralian genomes.</title>
        <authorList>
            <person name="Simakov O."/>
            <person name="Marletaz F."/>
            <person name="Cho S.J."/>
            <person name="Edsinger-Gonzales E."/>
            <person name="Havlak P."/>
            <person name="Hellsten U."/>
            <person name="Kuo D.H."/>
            <person name="Larsson T."/>
            <person name="Lv J."/>
            <person name="Arendt D."/>
            <person name="Savage R."/>
            <person name="Osoegawa K."/>
            <person name="de Jong P."/>
            <person name="Grimwood J."/>
            <person name="Chapman J.A."/>
            <person name="Shapiro H."/>
            <person name="Aerts A."/>
            <person name="Otillar R.P."/>
            <person name="Terry A.Y."/>
            <person name="Boore J.L."/>
            <person name="Grigoriev I.V."/>
            <person name="Lindberg D.R."/>
            <person name="Seaver E.C."/>
            <person name="Weisblat D.A."/>
            <person name="Putnam N.H."/>
            <person name="Rokhsar D.S."/>
        </authorList>
    </citation>
    <scope>NUCLEOTIDE SEQUENCE [LARGE SCALE GENOMIC DNA]</scope>
</reference>
<evidence type="ECO:0000313" key="2">
    <source>
        <dbReference type="Proteomes" id="UP000030746"/>
    </source>
</evidence>
<organism evidence="1 2">
    <name type="scientific">Lottia gigantea</name>
    <name type="common">Giant owl limpet</name>
    <dbReference type="NCBI Taxonomy" id="225164"/>
    <lineage>
        <taxon>Eukaryota</taxon>
        <taxon>Metazoa</taxon>
        <taxon>Spiralia</taxon>
        <taxon>Lophotrochozoa</taxon>
        <taxon>Mollusca</taxon>
        <taxon>Gastropoda</taxon>
        <taxon>Patellogastropoda</taxon>
        <taxon>Lottioidea</taxon>
        <taxon>Lottiidae</taxon>
        <taxon>Lottia</taxon>
    </lineage>
</organism>
<keyword evidence="2" id="KW-1185">Reference proteome</keyword>
<gene>
    <name evidence="1" type="ORF">LOTGIDRAFT_166572</name>
</gene>
<evidence type="ECO:0008006" key="3">
    <source>
        <dbReference type="Google" id="ProtNLM"/>
    </source>
</evidence>
<dbReference type="OrthoDB" id="5791190at2759"/>
<dbReference type="Proteomes" id="UP000030746">
    <property type="component" value="Unassembled WGS sequence"/>
</dbReference>
<dbReference type="OMA" id="RITWVEN"/>
<dbReference type="KEGG" id="lgi:LOTGIDRAFT_166572"/>
<proteinExistence type="predicted"/>
<sequence length="723" mass="83874">MALADVLKTTITSIYPPVNGLQDHAFLHLNTSFKPSQPIHGTGEILIMWTNTAINDKGYWKPVSLIPNIYSVCDDFNPQFHSTFENCQDSPLPSPFPSCSTHSPMSSSHASSLELHLSVPDSPVDDRRRNDLFDQDNIHTQPIMKLDVVPDFESLPNGKFMSAKEVFLRIKECRRIFEECPAGNKSHEWLLVNNKLNVVRYSKDLKREYYDDCGIWNSKNSRTHIQDYSSIKCIFKRGDSYCTRHVKSGKTVYLPVQPQPGVITMHRYQTVLKSDASFKKHVTYFTSTDDTYLSDIALFEYEGIYRVNESEKLRTNPKTFQNIEDEIKVKPPKNIYVDLNREDSLLGPKDTKQIRNLKYRKAKKTEAPSANVADEILCVLKMLNEHPFVQHVSHHKNKVLQICYIEEQLADLKFFLKNSDSSIIGVDRTFNLGPFFVTCLVYKNNRVLRRETNDHPIFIGPMLLHKDATEVSIEDFEIRFDQSIEFGTDNERAMTKAIEHSFPNATRRLCTKHLKDNIKFYLQNKGVNSKLRKQIMEHIFGDSGLVNADDSITFERLSIEVKSLCGNFEQFVHYFEKVLKERLDTYVFQPQRASNIKSPKLWTNNNAESINRVFKFAINWKPKSTPELIKKLFDCVDYQFMNLRAALHNTGDYMLTTIEKRYLVSENYWRVQTTEQKRSIFLTFLNNKKRKNPPENIISSDEKYQVSTKARDVAKKPCQKNAL</sequence>
<dbReference type="EMBL" id="KB202917">
    <property type="protein sequence ID" value="ESO87422.1"/>
    <property type="molecule type" value="Genomic_DNA"/>
</dbReference>
<dbReference type="HOGENOM" id="CLU_382762_0_0_1"/>